<dbReference type="EMBL" id="LT629745">
    <property type="protein sequence ID" value="SDR74881.1"/>
    <property type="molecule type" value="Genomic_DNA"/>
</dbReference>
<feature type="domain" description="DUF202" evidence="6">
    <location>
        <begin position="28"/>
        <end position="92"/>
    </location>
</feature>
<feature type="transmembrane region" description="Helical" evidence="5">
    <location>
        <begin position="67"/>
        <end position="89"/>
    </location>
</feature>
<evidence type="ECO:0000256" key="5">
    <source>
        <dbReference type="SAM" id="Phobius"/>
    </source>
</evidence>
<name>A0A1H1LK10_9FLAO</name>
<dbReference type="RefSeq" id="WP_026935112.1">
    <property type="nucleotide sequence ID" value="NZ_LT629745.1"/>
</dbReference>
<protein>
    <submittedName>
        <fullName evidence="7">Putative membrane protein</fullName>
    </submittedName>
</protein>
<comment type="subcellular location">
    <subcellularLocation>
        <location evidence="1">Endomembrane system</location>
        <topology evidence="1">Multi-pass membrane protein</topology>
    </subcellularLocation>
</comment>
<dbReference type="Pfam" id="PF02656">
    <property type="entry name" value="DUF202"/>
    <property type="match status" value="1"/>
</dbReference>
<dbReference type="STRING" id="1250231.SAMN04488552_0849"/>
<proteinExistence type="predicted"/>
<dbReference type="InterPro" id="IPR003807">
    <property type="entry name" value="DUF202"/>
</dbReference>
<keyword evidence="2 5" id="KW-0812">Transmembrane</keyword>
<feature type="transmembrane region" description="Helical" evidence="5">
    <location>
        <begin position="37"/>
        <end position="55"/>
    </location>
</feature>
<evidence type="ECO:0000313" key="8">
    <source>
        <dbReference type="Proteomes" id="UP000198858"/>
    </source>
</evidence>
<sequence>MRRVKLHNPFKTRIIDEKLVREHLALERTKLANERTLLSYIRASIYLLISGLALLQIKEYQGISLMWVGYLSLLICVLFLIVGFSRYIALERKLNRLLQPDEEDESENKRNN</sequence>
<evidence type="ECO:0000256" key="3">
    <source>
        <dbReference type="ARBA" id="ARBA00022989"/>
    </source>
</evidence>
<keyword evidence="3 5" id="KW-1133">Transmembrane helix</keyword>
<evidence type="ECO:0000256" key="2">
    <source>
        <dbReference type="ARBA" id="ARBA00022692"/>
    </source>
</evidence>
<dbReference type="AlphaFoldDB" id="A0A1H1LK10"/>
<accession>A0A1H1LK10</accession>
<dbReference type="Proteomes" id="UP000198858">
    <property type="component" value="Chromosome I"/>
</dbReference>
<evidence type="ECO:0000259" key="6">
    <source>
        <dbReference type="Pfam" id="PF02656"/>
    </source>
</evidence>
<evidence type="ECO:0000256" key="1">
    <source>
        <dbReference type="ARBA" id="ARBA00004127"/>
    </source>
</evidence>
<keyword evidence="8" id="KW-1185">Reference proteome</keyword>
<evidence type="ECO:0000256" key="4">
    <source>
        <dbReference type="ARBA" id="ARBA00023136"/>
    </source>
</evidence>
<keyword evidence="4 5" id="KW-0472">Membrane</keyword>
<reference evidence="7 8" key="1">
    <citation type="submission" date="2016-10" db="EMBL/GenBank/DDBJ databases">
        <authorList>
            <person name="Varghese N."/>
            <person name="Submissions S."/>
        </authorList>
    </citation>
    <scope>NUCLEOTIDE SEQUENCE [LARGE SCALE GENOMIC DNA]</scope>
    <source>
        <strain evidence="7 8">Mar_2010_102</strain>
    </source>
</reference>
<organism evidence="7 8">
    <name type="scientific">Christiangramia echinicola</name>
    <dbReference type="NCBI Taxonomy" id="279359"/>
    <lineage>
        <taxon>Bacteria</taxon>
        <taxon>Pseudomonadati</taxon>
        <taxon>Bacteroidota</taxon>
        <taxon>Flavobacteriia</taxon>
        <taxon>Flavobacteriales</taxon>
        <taxon>Flavobacteriaceae</taxon>
        <taxon>Christiangramia</taxon>
    </lineage>
</organism>
<dbReference type="GO" id="GO:0012505">
    <property type="term" value="C:endomembrane system"/>
    <property type="evidence" value="ECO:0007669"/>
    <property type="project" value="UniProtKB-SubCell"/>
</dbReference>
<gene>
    <name evidence="7" type="ORF">SAMN04488552_0849</name>
</gene>
<evidence type="ECO:0000313" key="7">
    <source>
        <dbReference type="EMBL" id="SDR74881.1"/>
    </source>
</evidence>